<dbReference type="InterPro" id="IPR003439">
    <property type="entry name" value="ABC_transporter-like_ATP-bd"/>
</dbReference>
<proteinExistence type="predicted"/>
<protein>
    <submittedName>
        <fullName evidence="7">ATP-binding cassette domain-containing protein</fullName>
    </submittedName>
</protein>
<dbReference type="Pfam" id="PF00005">
    <property type="entry name" value="ABC_tran"/>
    <property type="match status" value="1"/>
</dbReference>
<evidence type="ECO:0000256" key="3">
    <source>
        <dbReference type="ARBA" id="ARBA00022840"/>
    </source>
</evidence>
<dbReference type="PROSITE" id="PS00211">
    <property type="entry name" value="ABC_TRANSPORTER_1"/>
    <property type="match status" value="1"/>
</dbReference>
<dbReference type="SMART" id="SM00382">
    <property type="entry name" value="AAA"/>
    <property type="match status" value="1"/>
</dbReference>
<dbReference type="PANTHER" id="PTHR42794">
    <property type="entry name" value="HEMIN IMPORT ATP-BINDING PROTEIN HMUV"/>
    <property type="match status" value="1"/>
</dbReference>
<keyword evidence="4" id="KW-1278">Translocase</keyword>
<evidence type="ECO:0000259" key="6">
    <source>
        <dbReference type="PROSITE" id="PS50893"/>
    </source>
</evidence>
<dbReference type="InterPro" id="IPR027417">
    <property type="entry name" value="P-loop_NTPase"/>
</dbReference>
<reference evidence="7 8" key="1">
    <citation type="submission" date="2021-03" db="EMBL/GenBank/DDBJ databases">
        <title>novel species isolated from a fishpond in China.</title>
        <authorList>
            <person name="Lu H."/>
            <person name="Cai Z."/>
        </authorList>
    </citation>
    <scope>NUCLEOTIDE SEQUENCE [LARGE SCALE GENOMIC DNA]</scope>
    <source>
        <strain evidence="7 8">YJ13C</strain>
    </source>
</reference>
<comment type="caution">
    <text evidence="7">The sequence shown here is derived from an EMBL/GenBank/DDBJ whole genome shotgun (WGS) entry which is preliminary data.</text>
</comment>
<evidence type="ECO:0000256" key="5">
    <source>
        <dbReference type="ARBA" id="ARBA00037066"/>
    </source>
</evidence>
<sequence length="224" mass="25750">MHLILGPNGAGKSTLVKLMSGELKPNIGQVLIDGQELEKTSFKDQAKYRAVLSQNIELSFPLRVSEVVMMGRFPHYESSPKPLDLEICEESMKLFRVDEMRNRNYLTLSGGEKQRVQFARVFAQIWTPLPGRSRLLLLDELLTFLDIYYQYDLMQKIRDFMVKNEDLTVIGVVHDMNIAAKFADTILLLKDAKVFAFGETKNTLNASTIYQVFQVKVEQYFEVK</sequence>
<dbReference type="EMBL" id="JAFKCU010000003">
    <property type="protein sequence ID" value="MBN7816745.1"/>
    <property type="molecule type" value="Genomic_DNA"/>
</dbReference>
<dbReference type="PROSITE" id="PS50893">
    <property type="entry name" value="ABC_TRANSPORTER_2"/>
    <property type="match status" value="1"/>
</dbReference>
<dbReference type="Proteomes" id="UP000664480">
    <property type="component" value="Unassembled WGS sequence"/>
</dbReference>
<keyword evidence="3 7" id="KW-0067">ATP-binding</keyword>
<evidence type="ECO:0000256" key="2">
    <source>
        <dbReference type="ARBA" id="ARBA00022741"/>
    </source>
</evidence>
<evidence type="ECO:0000313" key="8">
    <source>
        <dbReference type="Proteomes" id="UP000664480"/>
    </source>
</evidence>
<organism evidence="7 8">
    <name type="scientific">Algoriphagus pacificus</name>
    <dbReference type="NCBI Taxonomy" id="2811234"/>
    <lineage>
        <taxon>Bacteria</taxon>
        <taxon>Pseudomonadati</taxon>
        <taxon>Bacteroidota</taxon>
        <taxon>Cytophagia</taxon>
        <taxon>Cytophagales</taxon>
        <taxon>Cyclobacteriaceae</taxon>
        <taxon>Algoriphagus</taxon>
    </lineage>
</organism>
<evidence type="ECO:0000256" key="4">
    <source>
        <dbReference type="ARBA" id="ARBA00022967"/>
    </source>
</evidence>
<feature type="domain" description="ABC transporter" evidence="6">
    <location>
        <begin position="1"/>
        <end position="216"/>
    </location>
</feature>
<dbReference type="Gene3D" id="3.40.50.300">
    <property type="entry name" value="P-loop containing nucleotide triphosphate hydrolases"/>
    <property type="match status" value="1"/>
</dbReference>
<dbReference type="SUPFAM" id="SSF52540">
    <property type="entry name" value="P-loop containing nucleoside triphosphate hydrolases"/>
    <property type="match status" value="1"/>
</dbReference>
<dbReference type="PANTHER" id="PTHR42794:SF1">
    <property type="entry name" value="HEMIN IMPORT ATP-BINDING PROTEIN HMUV"/>
    <property type="match status" value="1"/>
</dbReference>
<keyword evidence="1" id="KW-0813">Transport</keyword>
<keyword evidence="8" id="KW-1185">Reference proteome</keyword>
<dbReference type="GO" id="GO:0005524">
    <property type="term" value="F:ATP binding"/>
    <property type="evidence" value="ECO:0007669"/>
    <property type="project" value="UniProtKB-KW"/>
</dbReference>
<evidence type="ECO:0000256" key="1">
    <source>
        <dbReference type="ARBA" id="ARBA00022448"/>
    </source>
</evidence>
<dbReference type="InterPro" id="IPR003593">
    <property type="entry name" value="AAA+_ATPase"/>
</dbReference>
<name>A0ABS3CKI1_9BACT</name>
<evidence type="ECO:0000313" key="7">
    <source>
        <dbReference type="EMBL" id="MBN7816745.1"/>
    </source>
</evidence>
<accession>A0ABS3CKI1</accession>
<dbReference type="InterPro" id="IPR017871">
    <property type="entry name" value="ABC_transporter-like_CS"/>
</dbReference>
<gene>
    <name evidence="7" type="ORF">J0A69_14955</name>
</gene>
<keyword evidence="2" id="KW-0547">Nucleotide-binding</keyword>
<comment type="function">
    <text evidence="5">Part of the ABC transporter complex HmuTUV involved in hemin import. Responsible for energy coupling to the transport system.</text>
</comment>